<feature type="region of interest" description="Disordered" evidence="1">
    <location>
        <begin position="937"/>
        <end position="1019"/>
    </location>
</feature>
<gene>
    <name evidence="2" type="ORF">ARMOST_21657</name>
</gene>
<evidence type="ECO:0000256" key="1">
    <source>
        <dbReference type="SAM" id="MobiDB-lite"/>
    </source>
</evidence>
<feature type="region of interest" description="Disordered" evidence="1">
    <location>
        <begin position="695"/>
        <end position="727"/>
    </location>
</feature>
<keyword evidence="3" id="KW-1185">Reference proteome</keyword>
<feature type="compositionally biased region" description="Acidic residues" evidence="1">
    <location>
        <begin position="961"/>
        <end position="977"/>
    </location>
</feature>
<protein>
    <submittedName>
        <fullName evidence="2">Uncharacterized protein</fullName>
    </submittedName>
</protein>
<feature type="region of interest" description="Disordered" evidence="1">
    <location>
        <begin position="529"/>
        <end position="558"/>
    </location>
</feature>
<feature type="region of interest" description="Disordered" evidence="1">
    <location>
        <begin position="739"/>
        <end position="769"/>
    </location>
</feature>
<reference evidence="3" key="1">
    <citation type="journal article" date="2017" name="Nat. Ecol. Evol.">
        <title>Genome expansion and lineage-specific genetic innovations in the forest pathogenic fungi Armillaria.</title>
        <authorList>
            <person name="Sipos G."/>
            <person name="Prasanna A.N."/>
            <person name="Walter M.C."/>
            <person name="O'Connor E."/>
            <person name="Balint B."/>
            <person name="Krizsan K."/>
            <person name="Kiss B."/>
            <person name="Hess J."/>
            <person name="Varga T."/>
            <person name="Slot J."/>
            <person name="Riley R."/>
            <person name="Boka B."/>
            <person name="Rigling D."/>
            <person name="Barry K."/>
            <person name="Lee J."/>
            <person name="Mihaltcheva S."/>
            <person name="LaButti K."/>
            <person name="Lipzen A."/>
            <person name="Waldron R."/>
            <person name="Moloney N.M."/>
            <person name="Sperisen C."/>
            <person name="Kredics L."/>
            <person name="Vagvoelgyi C."/>
            <person name="Patrignani A."/>
            <person name="Fitzpatrick D."/>
            <person name="Nagy I."/>
            <person name="Doyle S."/>
            <person name="Anderson J.B."/>
            <person name="Grigoriev I.V."/>
            <person name="Gueldener U."/>
            <person name="Muensterkoetter M."/>
            <person name="Nagy L.G."/>
        </authorList>
    </citation>
    <scope>NUCLEOTIDE SEQUENCE [LARGE SCALE GENOMIC DNA]</scope>
    <source>
        <strain evidence="3">C18/9</strain>
    </source>
</reference>
<sequence length="1481" mass="167032">MSSEAPKGTGTRPSKKDNPPLSEPIPVDVRPSRIRDMPELEDIEMAEETHPSIVGQNPGMTGTENTTEKKRGTRQPLIQQRYDAERLMKTMLSAPVTIPIGEFMAYSTELRKQLIRELQNRTVKFSEAGKTDTVNATENVAQVNLVTMEPIQTKPLVRSELITIEVSIGSESKKVRAKAIVDSGSEINIVCQELAHELNKSYSITPLKEISCSDANGNLGLLSGQFGNVRLEQGPVVTNAALFIGNQKISFQLLLGCPWLRGNLVSISERLEGTYLVYHDPRNPKNYKELFVLEEDWKKETAKQAVTHLARTGGICTNGAWKIDAGQEIVILGEPKRYTSCMLVVNETEKGEGAEEDQKTPRTPGVPTNEIRQKISAGLGLKRQPKQWFCAQDTPAVRKIRQSKPTINTETTTTHLVEYLPSKRTLRVGLIALRILQSHVRTSPPETGILLTVPALFPRSNCAVELYNRISREQRSYPRVPLPIRSIYSQRISCQDETKMIEISWQDVHECLAKEIRSYEEALQLGRKTKGYKGDGRRRRPPENTLSHQNMPAIPRDLSPDRAIRSRLRELIRMEEPELTPVLPANDVPHPTPLSHSSDYFPLPSQVSDTLHEYLHESLYHPAVTSHANFHAAVLTSKHALRLELAHIRGHKVQRTHAFDATLAELQGPDGLPVASRLGQAMVIFFPEENNYDCLLSRRPPSSQGRDDESVSSSSSESSTKEDEFQMVMDTARSYPRAESRLSSLEAVAGSTTPPTVESSEEEEGEVKEQQMLVHPAVHPSVIRARQALHRSQAIGNMPRIIEPASNPHLSLPPTFAETATRLIAIKRDKAQQAFHIPNNYSLAMRVNEAELRRIMQGLAVDTTIKLGFVVRTLVRLVNTKGVSLLLHNPVFLTATCKMLFPGRLPMLDEDSDEADENSREFSFSASLFQLGPAAPGDNLYITESDSDSDMPPLASVSDSSESDEESETDSERDEDGVPGRGVFQLQAPGREARRNEGQEMMTSNYLPAGPSPTMSSTQSPLLFQPPTPIPDGTYCPPPSPSNCETNGCLCENQPHVYLTCVDMPFESPSLTEIKIKPDETRVIVPSEVMMPIEPCGIELYTEDHDVRMDDVNKEERVLIEELQQELVLRAAKTNIMLPEYVDSISSSDMSESESDEDYEEHTPLKLSDLLWANLKNSHYVLETVHLSTKTAERLREQPYEPYYYVANSALSYLIQRHNDHLREACHYEVLENGTIPAHVFHHVDNPLEYAVVEMFRGIRGNSPLYSEDNSLLSAGHTLYDGLRGHDEWKIAVLGVKIHRFMRTMDVRWNHWEQGDVQLPLDELDRIQQHISLAHEGWHMPGAFEAWQEDFEIRDISDSCAKRRIMRPDSEEDRPEELVPRGIVFTRRDVLTPYQYHIRYAKNYPSFAESCTLFNDGRPLTFLDPQQSPLPEAKKNPWMPVQDQIRIARLGIRRFLGLIYKQFLRQEWRGMVDTLSPQDDA</sequence>
<feature type="compositionally biased region" description="Basic and acidic residues" evidence="1">
    <location>
        <begin position="349"/>
        <end position="360"/>
    </location>
</feature>
<feature type="region of interest" description="Disordered" evidence="1">
    <location>
        <begin position="1"/>
        <end position="36"/>
    </location>
</feature>
<evidence type="ECO:0000313" key="3">
    <source>
        <dbReference type="Proteomes" id="UP000219338"/>
    </source>
</evidence>
<name>A0A284SAU2_ARMOS</name>
<dbReference type="Proteomes" id="UP000219338">
    <property type="component" value="Unassembled WGS sequence"/>
</dbReference>
<feature type="region of interest" description="Disordered" evidence="1">
    <location>
        <begin position="52"/>
        <end position="74"/>
    </location>
</feature>
<accession>A0A284SAU2</accession>
<feature type="compositionally biased region" description="Polar residues" evidence="1">
    <location>
        <begin position="54"/>
        <end position="65"/>
    </location>
</feature>
<feature type="compositionally biased region" description="Basic residues" evidence="1">
    <location>
        <begin position="529"/>
        <end position="540"/>
    </location>
</feature>
<dbReference type="InterPro" id="IPR021109">
    <property type="entry name" value="Peptidase_aspartic_dom_sf"/>
</dbReference>
<organism evidence="2 3">
    <name type="scientific">Armillaria ostoyae</name>
    <name type="common">Armillaria root rot fungus</name>
    <dbReference type="NCBI Taxonomy" id="47428"/>
    <lineage>
        <taxon>Eukaryota</taxon>
        <taxon>Fungi</taxon>
        <taxon>Dikarya</taxon>
        <taxon>Basidiomycota</taxon>
        <taxon>Agaricomycotina</taxon>
        <taxon>Agaricomycetes</taxon>
        <taxon>Agaricomycetidae</taxon>
        <taxon>Agaricales</taxon>
        <taxon>Marasmiineae</taxon>
        <taxon>Physalacriaceae</taxon>
        <taxon>Armillaria</taxon>
    </lineage>
</organism>
<dbReference type="OrthoDB" id="5535068at2759"/>
<dbReference type="Gene3D" id="2.40.70.10">
    <property type="entry name" value="Acid Proteases"/>
    <property type="match status" value="1"/>
</dbReference>
<feature type="region of interest" description="Disordered" evidence="1">
    <location>
        <begin position="349"/>
        <end position="368"/>
    </location>
</feature>
<proteinExistence type="predicted"/>
<dbReference type="EMBL" id="FUEG01000053">
    <property type="protein sequence ID" value="SJL18085.1"/>
    <property type="molecule type" value="Genomic_DNA"/>
</dbReference>
<dbReference type="CDD" id="cd00303">
    <property type="entry name" value="retropepsin_like"/>
    <property type="match status" value="1"/>
</dbReference>
<evidence type="ECO:0000313" key="2">
    <source>
        <dbReference type="EMBL" id="SJL18085.1"/>
    </source>
</evidence>
<dbReference type="STRING" id="47428.A0A284SAU2"/>